<dbReference type="GO" id="GO:0004435">
    <property type="term" value="F:phosphatidylinositol-4,5-bisphosphate phospholipase C activity"/>
    <property type="evidence" value="ECO:0007669"/>
    <property type="project" value="UniProtKB-UniRule"/>
</dbReference>
<evidence type="ECO:0000256" key="8">
    <source>
        <dbReference type="PIRSR" id="PIRSR000956-2"/>
    </source>
</evidence>
<dbReference type="Gene3D" id="2.30.29.240">
    <property type="match status" value="1"/>
</dbReference>
<feature type="compositionally biased region" description="Basic and acidic residues" evidence="9">
    <location>
        <begin position="1158"/>
        <end position="1175"/>
    </location>
</feature>
<feature type="compositionally biased region" description="Low complexity" evidence="9">
    <location>
        <begin position="1302"/>
        <end position="1311"/>
    </location>
</feature>
<dbReference type="GO" id="GO:0005509">
    <property type="term" value="F:calcium ion binding"/>
    <property type="evidence" value="ECO:0007669"/>
    <property type="project" value="UniProtKB-UniRule"/>
</dbReference>
<dbReference type="InterPro" id="IPR053945">
    <property type="entry name" value="PLCB1-4-like_EFh"/>
</dbReference>
<feature type="active site" evidence="7">
    <location>
        <position position="376"/>
    </location>
</feature>
<dbReference type="EC" id="3.1.4.11" evidence="2"/>
<dbReference type="InterPro" id="IPR001849">
    <property type="entry name" value="PH_domain"/>
</dbReference>
<keyword evidence="8" id="KW-0479">Metal-binding</keyword>
<comment type="similarity">
    <text evidence="1">Belongs to the GPATCH1 family.</text>
</comment>
<dbReference type="CDD" id="cd16211">
    <property type="entry name" value="EFh_PI-PLCbeta4"/>
    <property type="match status" value="1"/>
</dbReference>
<dbReference type="GO" id="GO:0016042">
    <property type="term" value="P:lipid catabolic process"/>
    <property type="evidence" value="ECO:0007669"/>
    <property type="project" value="UniProtKB-KW"/>
</dbReference>
<keyword evidence="3" id="KW-0378">Hydrolase</keyword>
<dbReference type="PROSITE" id="PS50007">
    <property type="entry name" value="PIPLC_X_DOMAIN"/>
    <property type="match status" value="1"/>
</dbReference>
<proteinExistence type="inferred from homology"/>
<dbReference type="Gene3D" id="3.20.20.190">
    <property type="entry name" value="Phosphatidylinositol (PI) phosphodiesterase"/>
    <property type="match status" value="1"/>
</dbReference>
<evidence type="ECO:0000313" key="12">
    <source>
        <dbReference type="RefSeq" id="XP_013387511.1"/>
    </source>
</evidence>
<dbReference type="PANTHER" id="PTHR13384:SF19">
    <property type="entry name" value="G PATCH DOMAIN-CONTAINING PROTEIN 1"/>
    <property type="match status" value="1"/>
</dbReference>
<dbReference type="GeneID" id="106156685"/>
<evidence type="ECO:0000256" key="4">
    <source>
        <dbReference type="ARBA" id="ARBA00022963"/>
    </source>
</evidence>
<dbReference type="InterPro" id="IPR000467">
    <property type="entry name" value="G_patch_dom"/>
</dbReference>
<feature type="binding site" evidence="8">
    <location>
        <position position="410"/>
    </location>
    <ligand>
        <name>Ca(2+)</name>
        <dbReference type="ChEBI" id="CHEBI:29108"/>
    </ligand>
</feature>
<organism evidence="11 12">
    <name type="scientific">Lingula anatina</name>
    <name type="common">Brachiopod</name>
    <name type="synonym">Lingula unguis</name>
    <dbReference type="NCBI Taxonomy" id="7574"/>
    <lineage>
        <taxon>Eukaryota</taxon>
        <taxon>Metazoa</taxon>
        <taxon>Spiralia</taxon>
        <taxon>Lophotrochozoa</taxon>
        <taxon>Brachiopoda</taxon>
        <taxon>Linguliformea</taxon>
        <taxon>Lingulata</taxon>
        <taxon>Lingulida</taxon>
        <taxon>Linguloidea</taxon>
        <taxon>Lingulidae</taxon>
        <taxon>Lingula</taxon>
    </lineage>
</organism>
<dbReference type="PRINTS" id="PR00390">
    <property type="entry name" value="PHPHLIPASEC"/>
</dbReference>
<dbReference type="PANTHER" id="PTHR13384">
    <property type="entry name" value="G PATCH DOMAIN-CONTAINING PROTEIN 1"/>
    <property type="match status" value="1"/>
</dbReference>
<dbReference type="FunCoup" id="A0A1S3HPN9">
    <property type="interactions" value="2417"/>
</dbReference>
<feature type="compositionally biased region" description="Polar residues" evidence="9">
    <location>
        <begin position="1257"/>
        <end position="1270"/>
    </location>
</feature>
<dbReference type="GO" id="GO:0035556">
    <property type="term" value="P:intracellular signal transduction"/>
    <property type="evidence" value="ECO:0007669"/>
    <property type="project" value="InterPro"/>
</dbReference>
<dbReference type="FunFam" id="1.10.238.10:FF:000024">
    <property type="entry name" value="1-phosphatidylinositol 4,5-bisphosphate phosphodiesterase"/>
    <property type="match status" value="1"/>
</dbReference>
<dbReference type="Pfam" id="PF00388">
    <property type="entry name" value="PI-PLC-X"/>
    <property type="match status" value="1"/>
</dbReference>
<dbReference type="Pfam" id="PF22631">
    <property type="entry name" value="PLCB1-4-like_EFh"/>
    <property type="match status" value="1"/>
</dbReference>
<keyword evidence="11" id="KW-1185">Reference proteome</keyword>
<dbReference type="CDD" id="cd08591">
    <property type="entry name" value="PI-PLCc_beta"/>
    <property type="match status" value="1"/>
</dbReference>
<feature type="compositionally biased region" description="Low complexity" evidence="9">
    <location>
        <begin position="1372"/>
        <end position="1386"/>
    </location>
</feature>
<dbReference type="InterPro" id="IPR001192">
    <property type="entry name" value="PI-PLC_fam"/>
</dbReference>
<name>A0A1S3HPN9_LINAN</name>
<feature type="active site" evidence="7">
    <location>
        <position position="329"/>
    </location>
</feature>
<dbReference type="GO" id="GO:0006397">
    <property type="term" value="P:mRNA processing"/>
    <property type="evidence" value="ECO:0007669"/>
    <property type="project" value="InterPro"/>
</dbReference>
<keyword evidence="4" id="KW-0442">Lipid degradation</keyword>
<dbReference type="InterPro" id="IPR000909">
    <property type="entry name" value="PLipase_C_PInositol-sp_X_dom"/>
</dbReference>
<dbReference type="Pfam" id="PF17787">
    <property type="entry name" value="PH_14"/>
    <property type="match status" value="1"/>
</dbReference>
<dbReference type="RefSeq" id="XP_013387511.1">
    <property type="nucleotide sequence ID" value="XM_013532057.1"/>
</dbReference>
<evidence type="ECO:0000313" key="11">
    <source>
        <dbReference type="Proteomes" id="UP000085678"/>
    </source>
</evidence>
<dbReference type="SUPFAM" id="SSF51695">
    <property type="entry name" value="PLC-like phosphodiesterases"/>
    <property type="match status" value="1"/>
</dbReference>
<gene>
    <name evidence="12" type="primary">LOC106156685</name>
</gene>
<sequence length="1417" mass="158893">MAKQYDFSWQRPVPEILLKGGILDRWDENENGVEPNCRVKVDEYGFFIYWKSEGREGQVIELSQVSDVRANVIPRVAIDNTKVLSDLESKVPGNLENCFITICSGLDLVNINYTHFVAPDADTAREWIEALRKITHNHKANNVCPMTCLKKHWMKLGYMVNPNGKIPVRSITRTFASGRTERLIMQSLKDLGFPSGKIDEIETSQFTFEKFYELYHKICPRTDIEELFKEVSKGGDHLTMIQLIEFLNERQRDPRLNEILFPFFERKRVSQIIENYEINEDFKKKEWLSVDGFCRYLMSDENAPVFLDRLDIHQEMDKPLSHYYINSSHNTYLVGRQLGGRSSVEMYRQVLLSGCRCVELDCWDGKGEDAEPIITHGKAMCTDILFKDVIYAIRDTAFVTSDFPVILSFENHCSKRQQYKLAKYCEDILGEMLLKQPLEDVPLEPGVPLPSPSQLKFKILIKNKRLKLEVEKKHLELFYRGKESAIIEENDPSEDADSLADPLVDGVMLPLALENEDNVSCVSDAPRKKAPQVQDETVRDEKGRRRFHGAFTGGFSAGYFNTVGSKEGWTPSSFVSSRTNKAETQGQKPEDYMDAEDLGEFGIAPRKLKTADNFTSEQAQKKHAAERLELAGVFFTQPVLQDLIIPSQLPMGVRLLRKMGWKEGQGVGPRVKRKAKKQAIAQEGKVYGCSLPPDQNSDDSDYDEYAAGLTFAPKDVTPIRFEAKDNQHGLGYSGLNPKAALHSGHINLFKPSPIGGSTVSGSKRGIRGKAFGVGALEDDDEDIYGMDSMANYDRELTAESDHNFGWTAPKRTSRFSEGLPAAITEGPSHVTRILEGFTIASKPLQPKKCFPPPHIPRGYKPFHTFLKPKESSSASSSGKSLDAGARGAILGETPVIGSVFELVNSEGKAKLEAAKMSSTTSSASSTSSVTTSSTSSSGTSWEKVQGPFEVKQPLLKTPLFQGNTSSFKPFVKDPAKQERYEKYLELKKQGAVDCYKTVSLPHMTEWDMEREEEEFKRAAQLFKPLSSLMASRFTRAKFEDHHDEVEVPPDDSTPVSDQAKAAQMKMFGKLTRERFEWHPDRLVCRRFNVPDPYPGSTIVGVPTVKKDKFSVYNFLSVPVEERAPSPPKAITAGDESEQPRMPKSIFDAPVYKRSVLRNRAEKSKTESTVNKETKSTSDVNDLLSSVKESEVTVEGRPPMDLFKAIFQDSESSSSSSSEEEEEEEKQEEKSSNKQSLIDQPVMVPTQQEHTAAEKADGNSTIPVESLQQRLSPPPAIQTKNGTKDEDEEMEAFGPALPPPSAPGESPSATPGFPSHVFISASERGVHRKLKHAHRSKESDRSKKKKKKKEKKAKYKKSKHKHKSSKKKKKSKTSTPSSSEDSNGGSDSSEDESKDQIPTDAEILERLKGQRMRAADFM</sequence>
<dbReference type="Pfam" id="PF07713">
    <property type="entry name" value="DUF1604"/>
    <property type="match status" value="1"/>
</dbReference>
<dbReference type="SMART" id="SM00233">
    <property type="entry name" value="PH"/>
    <property type="match status" value="1"/>
</dbReference>
<dbReference type="InterPro" id="IPR011992">
    <property type="entry name" value="EF-hand-dom_pair"/>
</dbReference>
<feature type="region of interest" description="Disordered" evidence="9">
    <location>
        <begin position="861"/>
        <end position="882"/>
    </location>
</feature>
<evidence type="ECO:0000256" key="3">
    <source>
        <dbReference type="ARBA" id="ARBA00022801"/>
    </source>
</evidence>
<evidence type="ECO:0000259" key="10">
    <source>
        <dbReference type="PROSITE" id="PS50174"/>
    </source>
</evidence>
<feature type="binding site" evidence="8">
    <location>
        <position position="330"/>
    </location>
    <ligand>
        <name>Ca(2+)</name>
        <dbReference type="ChEBI" id="CHEBI:29108"/>
    </ligand>
</feature>
<feature type="binding site" evidence="8">
    <location>
        <position position="359"/>
    </location>
    <ligand>
        <name>Ca(2+)</name>
        <dbReference type="ChEBI" id="CHEBI:29108"/>
    </ligand>
</feature>
<dbReference type="SUPFAM" id="SSF50729">
    <property type="entry name" value="PH domain-like"/>
    <property type="match status" value="1"/>
</dbReference>
<evidence type="ECO:0000256" key="2">
    <source>
        <dbReference type="ARBA" id="ARBA00012368"/>
    </source>
</evidence>
<dbReference type="PROSITE" id="PS50174">
    <property type="entry name" value="G_PATCH"/>
    <property type="match status" value="1"/>
</dbReference>
<feature type="region of interest" description="Disordered" evidence="9">
    <location>
        <begin position="1122"/>
        <end position="1144"/>
    </location>
</feature>
<dbReference type="Gene3D" id="1.10.238.10">
    <property type="entry name" value="EF-hand"/>
    <property type="match status" value="1"/>
</dbReference>
<evidence type="ECO:0000256" key="7">
    <source>
        <dbReference type="PIRSR" id="PIRSR000956-1"/>
    </source>
</evidence>
<dbReference type="STRING" id="7574.A0A1S3HPN9"/>
<feature type="region of interest" description="Disordered" evidence="9">
    <location>
        <begin position="916"/>
        <end position="943"/>
    </location>
</feature>
<feature type="binding site" evidence="8">
    <location>
        <position position="361"/>
    </location>
    <ligand>
        <name>Ca(2+)</name>
        <dbReference type="ChEBI" id="CHEBI:29108"/>
    </ligand>
</feature>
<evidence type="ECO:0000256" key="9">
    <source>
        <dbReference type="SAM" id="MobiDB-lite"/>
    </source>
</evidence>
<dbReference type="InterPro" id="IPR011666">
    <property type="entry name" value="DUF1604"/>
</dbReference>
<keyword evidence="6" id="KW-0807">Transducer</keyword>
<feature type="compositionally biased region" description="Low complexity" evidence="9">
    <location>
        <begin position="917"/>
        <end position="940"/>
    </location>
</feature>
<dbReference type="SMART" id="SM00148">
    <property type="entry name" value="PLCXc"/>
    <property type="match status" value="1"/>
</dbReference>
<dbReference type="SUPFAM" id="SSF47473">
    <property type="entry name" value="EF-hand"/>
    <property type="match status" value="1"/>
</dbReference>
<feature type="compositionally biased region" description="Basic residues" evidence="9">
    <location>
        <begin position="1341"/>
        <end position="1371"/>
    </location>
</feature>
<dbReference type="InterPro" id="IPR037862">
    <property type="entry name" value="PLC-beta_PH"/>
</dbReference>
<feature type="region of interest" description="Disordered" evidence="9">
    <location>
        <begin position="1157"/>
        <end position="1417"/>
    </location>
</feature>
<dbReference type="CDD" id="cd13361">
    <property type="entry name" value="PH_PLC_beta"/>
    <property type="match status" value="1"/>
</dbReference>
<keyword evidence="8" id="KW-0106">Calcium</keyword>
<protein>
    <recommendedName>
        <fullName evidence="2">phosphoinositide phospholipase C</fullName>
        <ecNumber evidence="2">3.1.4.11</ecNumber>
    </recommendedName>
</protein>
<feature type="compositionally biased region" description="Low complexity" evidence="9">
    <location>
        <begin position="871"/>
        <end position="880"/>
    </location>
</feature>
<dbReference type="GO" id="GO:0003723">
    <property type="term" value="F:RNA binding"/>
    <property type="evidence" value="ECO:0007669"/>
    <property type="project" value="TreeGrafter"/>
</dbReference>
<evidence type="ECO:0000256" key="5">
    <source>
        <dbReference type="ARBA" id="ARBA00023098"/>
    </source>
</evidence>
<dbReference type="OrthoDB" id="269822at2759"/>
<dbReference type="Pfam" id="PF26093">
    <property type="entry name" value="HTH_TGH"/>
    <property type="match status" value="1"/>
</dbReference>
<evidence type="ECO:0000256" key="1">
    <source>
        <dbReference type="ARBA" id="ARBA00008600"/>
    </source>
</evidence>
<evidence type="ECO:0000256" key="6">
    <source>
        <dbReference type="ARBA" id="ARBA00023224"/>
    </source>
</evidence>
<dbReference type="Proteomes" id="UP000085678">
    <property type="component" value="Unplaced"/>
</dbReference>
<comment type="cofactor">
    <cofactor evidence="8">
        <name>Ca(2+)</name>
        <dbReference type="ChEBI" id="CHEBI:29108"/>
    </cofactor>
    <text evidence="8">Binds 1 Ca(2+) ion per subunit.</text>
</comment>
<dbReference type="KEGG" id="lak:106156685"/>
<accession>A0A1S3HPN9</accession>
<feature type="domain" description="G-patch" evidence="10">
    <location>
        <begin position="648"/>
        <end position="668"/>
    </location>
</feature>
<reference evidence="12" key="1">
    <citation type="submission" date="2025-08" db="UniProtKB">
        <authorList>
            <consortium name="RefSeq"/>
        </authorList>
    </citation>
    <scope>IDENTIFICATION</scope>
    <source>
        <tissue evidence="12">Gonads</tissue>
    </source>
</reference>
<dbReference type="InParanoid" id="A0A1S3HPN9"/>
<dbReference type="InterPro" id="IPR017946">
    <property type="entry name" value="PLC-like_Pdiesterase_TIM-brl"/>
</dbReference>
<dbReference type="GO" id="GO:0005634">
    <property type="term" value="C:nucleus"/>
    <property type="evidence" value="ECO:0007669"/>
    <property type="project" value="TreeGrafter"/>
</dbReference>
<feature type="compositionally biased region" description="Basic residues" evidence="9">
    <location>
        <begin position="1325"/>
        <end position="1334"/>
    </location>
</feature>
<dbReference type="Pfam" id="PF01585">
    <property type="entry name" value="G-patch"/>
    <property type="match status" value="1"/>
</dbReference>
<keyword evidence="5" id="KW-0443">Lipid metabolism</keyword>